<dbReference type="SMART" id="SM00530">
    <property type="entry name" value="HTH_XRE"/>
    <property type="match status" value="1"/>
</dbReference>
<comment type="caution">
    <text evidence="2">The sequence shown here is derived from an EMBL/GenBank/DDBJ whole genome shotgun (WGS) entry which is preliminary data.</text>
</comment>
<protein>
    <submittedName>
        <fullName evidence="2">Helix-turn-helix domain-containing protein</fullName>
    </submittedName>
</protein>
<name>A0A951PSP8_9CYAN</name>
<dbReference type="EMBL" id="JAHHIF010000100">
    <property type="protein sequence ID" value="MBW4549455.1"/>
    <property type="molecule type" value="Genomic_DNA"/>
</dbReference>
<gene>
    <name evidence="2" type="ORF">KME25_34410</name>
</gene>
<dbReference type="SUPFAM" id="SSF47413">
    <property type="entry name" value="lambda repressor-like DNA-binding domains"/>
    <property type="match status" value="1"/>
</dbReference>
<accession>A0A951PSP8</accession>
<feature type="domain" description="HTH cro/C1-type" evidence="1">
    <location>
        <begin position="20"/>
        <end position="64"/>
    </location>
</feature>
<dbReference type="PROSITE" id="PS50943">
    <property type="entry name" value="HTH_CROC1"/>
    <property type="match status" value="1"/>
</dbReference>
<dbReference type="CDD" id="cd00093">
    <property type="entry name" value="HTH_XRE"/>
    <property type="match status" value="1"/>
</dbReference>
<proteinExistence type="predicted"/>
<dbReference type="Proteomes" id="UP000753908">
    <property type="component" value="Unassembled WGS sequence"/>
</dbReference>
<dbReference type="InterPro" id="IPR010982">
    <property type="entry name" value="Lambda_DNA-bd_dom_sf"/>
</dbReference>
<dbReference type="Gene3D" id="1.10.260.40">
    <property type="entry name" value="lambda repressor-like DNA-binding domains"/>
    <property type="match status" value="1"/>
</dbReference>
<evidence type="ECO:0000313" key="2">
    <source>
        <dbReference type="EMBL" id="MBW4549455.1"/>
    </source>
</evidence>
<reference evidence="2" key="2">
    <citation type="journal article" date="2022" name="Microbiol. Resour. Announc.">
        <title>Metagenome Sequencing to Explore Phylogenomics of Terrestrial Cyanobacteria.</title>
        <authorList>
            <person name="Ward R.D."/>
            <person name="Stajich J.E."/>
            <person name="Johansen J.R."/>
            <person name="Huntemann M."/>
            <person name="Clum A."/>
            <person name="Foster B."/>
            <person name="Foster B."/>
            <person name="Roux S."/>
            <person name="Palaniappan K."/>
            <person name="Varghese N."/>
            <person name="Mukherjee S."/>
            <person name="Reddy T.B.K."/>
            <person name="Daum C."/>
            <person name="Copeland A."/>
            <person name="Chen I.A."/>
            <person name="Ivanova N.N."/>
            <person name="Kyrpides N.C."/>
            <person name="Shapiro N."/>
            <person name="Eloe-Fadrosh E.A."/>
            <person name="Pietrasiak N."/>
        </authorList>
    </citation>
    <scope>NUCLEOTIDE SEQUENCE</scope>
    <source>
        <strain evidence="2">CPER-KK1</strain>
    </source>
</reference>
<evidence type="ECO:0000259" key="1">
    <source>
        <dbReference type="PROSITE" id="PS50943"/>
    </source>
</evidence>
<dbReference type="Pfam" id="PF01381">
    <property type="entry name" value="HTH_3"/>
    <property type="match status" value="1"/>
</dbReference>
<evidence type="ECO:0000313" key="3">
    <source>
        <dbReference type="Proteomes" id="UP000753908"/>
    </source>
</evidence>
<organism evidence="2 3">
    <name type="scientific">Symplocastrum torsivum CPER-KK1</name>
    <dbReference type="NCBI Taxonomy" id="450513"/>
    <lineage>
        <taxon>Bacteria</taxon>
        <taxon>Bacillati</taxon>
        <taxon>Cyanobacteriota</taxon>
        <taxon>Cyanophyceae</taxon>
        <taxon>Oscillatoriophycideae</taxon>
        <taxon>Oscillatoriales</taxon>
        <taxon>Microcoleaceae</taxon>
        <taxon>Symplocastrum</taxon>
    </lineage>
</organism>
<reference evidence="2" key="1">
    <citation type="submission" date="2021-05" db="EMBL/GenBank/DDBJ databases">
        <authorList>
            <person name="Pietrasiak N."/>
            <person name="Ward R."/>
            <person name="Stajich J.E."/>
            <person name="Kurbessoian T."/>
        </authorList>
    </citation>
    <scope>NUCLEOTIDE SEQUENCE</scope>
    <source>
        <strain evidence="2">CPER-KK1</strain>
    </source>
</reference>
<dbReference type="InterPro" id="IPR001387">
    <property type="entry name" value="Cro/C1-type_HTH"/>
</dbReference>
<dbReference type="GO" id="GO:0003677">
    <property type="term" value="F:DNA binding"/>
    <property type="evidence" value="ECO:0007669"/>
    <property type="project" value="InterPro"/>
</dbReference>
<dbReference type="AlphaFoldDB" id="A0A951PSP8"/>
<sequence length="128" mass="14221">MDSKTERLARIVAELRGSKSQRQFAKELGVSQSSVRFWESHLAWPETENLEKLAALRGWSLSDLQAYLVDGELPEEEPLEQVLRTVRSLPLEAVARVAAVAVETLAKKSLATQNSIKSMHKAVDHKAG</sequence>